<evidence type="ECO:0000313" key="1">
    <source>
        <dbReference type="EMBL" id="MEJ1089161.1"/>
    </source>
</evidence>
<reference evidence="1 2" key="1">
    <citation type="submission" date="2024-02" db="EMBL/GenBank/DDBJ databases">
        <authorList>
            <person name="Saticioglu I.B."/>
        </authorList>
    </citation>
    <scope>NUCLEOTIDE SEQUENCE [LARGE SCALE GENOMIC DNA]</scope>
    <source>
        <strain evidence="1 2">Mu-80</strain>
    </source>
</reference>
<sequence length="60" mass="6712">MALFNSAQQSRDSVAANLGGRILDVARDSNFQRVLRQEGWRLLVTVAAEARDAWLRTGRP</sequence>
<dbReference type="RefSeq" id="WP_337332813.1">
    <property type="nucleotide sequence ID" value="NZ_JBBDGM010000011.1"/>
</dbReference>
<name>A0ABU8LDW5_9MICO</name>
<accession>A0ABU8LDW5</accession>
<gene>
    <name evidence="1" type="ORF">WDU99_12640</name>
</gene>
<organism evidence="1 2">
    <name type="scientific">Microbacterium bandirmense</name>
    <dbReference type="NCBI Taxonomy" id="3122050"/>
    <lineage>
        <taxon>Bacteria</taxon>
        <taxon>Bacillati</taxon>
        <taxon>Actinomycetota</taxon>
        <taxon>Actinomycetes</taxon>
        <taxon>Micrococcales</taxon>
        <taxon>Microbacteriaceae</taxon>
        <taxon>Microbacterium</taxon>
    </lineage>
</organism>
<comment type="caution">
    <text evidence="1">The sequence shown here is derived from an EMBL/GenBank/DDBJ whole genome shotgun (WGS) entry which is preliminary data.</text>
</comment>
<evidence type="ECO:0000313" key="2">
    <source>
        <dbReference type="Proteomes" id="UP001371224"/>
    </source>
</evidence>
<dbReference type="EMBL" id="JBBDGM010000011">
    <property type="protein sequence ID" value="MEJ1089161.1"/>
    <property type="molecule type" value="Genomic_DNA"/>
</dbReference>
<proteinExistence type="predicted"/>
<keyword evidence="2" id="KW-1185">Reference proteome</keyword>
<protein>
    <submittedName>
        <fullName evidence="1">Uncharacterized protein</fullName>
    </submittedName>
</protein>
<dbReference type="Proteomes" id="UP001371224">
    <property type="component" value="Unassembled WGS sequence"/>
</dbReference>